<dbReference type="AlphaFoldDB" id="A0A093VSV5"/>
<feature type="compositionally biased region" description="Low complexity" evidence="1">
    <location>
        <begin position="165"/>
        <end position="176"/>
    </location>
</feature>
<accession>A0A093VSV5</accession>
<feature type="region of interest" description="Disordered" evidence="1">
    <location>
        <begin position="1"/>
        <end position="69"/>
    </location>
</feature>
<feature type="region of interest" description="Disordered" evidence="1">
    <location>
        <begin position="131"/>
        <end position="235"/>
    </location>
</feature>
<evidence type="ECO:0000256" key="1">
    <source>
        <dbReference type="SAM" id="MobiDB-lite"/>
    </source>
</evidence>
<reference evidence="2" key="1">
    <citation type="journal article" date="2014" name="PLoS Genet.">
        <title>Signature Gene Expression Reveals Novel Clues to the Molecular Mechanisms of Dimorphic Transition in Penicillium marneffei.</title>
        <authorList>
            <person name="Yang E."/>
            <person name="Wang G."/>
            <person name="Cai J."/>
            <person name="Woo P.C."/>
            <person name="Lau S.K."/>
            <person name="Yuen K.-Y."/>
            <person name="Chow W.-N."/>
            <person name="Lin X."/>
        </authorList>
    </citation>
    <scope>NUCLEOTIDE SEQUENCE [LARGE SCALE GENOMIC DNA]</scope>
    <source>
        <strain evidence="2">PM1</strain>
    </source>
</reference>
<evidence type="ECO:0000313" key="2">
    <source>
        <dbReference type="EMBL" id="KFX53059.1"/>
    </source>
</evidence>
<feature type="compositionally biased region" description="Polar residues" evidence="1">
    <location>
        <begin position="209"/>
        <end position="224"/>
    </location>
</feature>
<organism evidence="2">
    <name type="scientific">Talaromyces marneffei PM1</name>
    <dbReference type="NCBI Taxonomy" id="1077442"/>
    <lineage>
        <taxon>Eukaryota</taxon>
        <taxon>Fungi</taxon>
        <taxon>Dikarya</taxon>
        <taxon>Ascomycota</taxon>
        <taxon>Pezizomycotina</taxon>
        <taxon>Eurotiomycetes</taxon>
        <taxon>Eurotiomycetidae</taxon>
        <taxon>Eurotiales</taxon>
        <taxon>Trichocomaceae</taxon>
        <taxon>Talaromyces</taxon>
        <taxon>Talaromyces sect. Talaromyces</taxon>
    </lineage>
</organism>
<feature type="compositionally biased region" description="Basic and acidic residues" evidence="1">
    <location>
        <begin position="48"/>
        <end position="63"/>
    </location>
</feature>
<feature type="compositionally biased region" description="Basic and acidic residues" evidence="1">
    <location>
        <begin position="196"/>
        <end position="207"/>
    </location>
</feature>
<proteinExistence type="predicted"/>
<name>A0A093VSV5_TALMA</name>
<protein>
    <submittedName>
        <fullName evidence="2">Uncharacterized protein</fullName>
    </submittedName>
</protein>
<dbReference type="EMBL" id="JPOX01000002">
    <property type="protein sequence ID" value="KFX53059.1"/>
    <property type="molecule type" value="Genomic_DNA"/>
</dbReference>
<feature type="compositionally biased region" description="Basic and acidic residues" evidence="1">
    <location>
        <begin position="1"/>
        <end position="12"/>
    </location>
</feature>
<feature type="compositionally biased region" description="Polar residues" evidence="1">
    <location>
        <begin position="134"/>
        <end position="143"/>
    </location>
</feature>
<comment type="caution">
    <text evidence="2">The sequence shown here is derived from an EMBL/GenBank/DDBJ whole genome shotgun (WGS) entry which is preliminary data.</text>
</comment>
<gene>
    <name evidence="2" type="ORF">GQ26_0024090</name>
</gene>
<sequence length="563" mass="63823">MDMKPVARETKKARSVTSSHTVERGESSGTHASIVKSTEAAGKVNSNRKVDVGQRSDQTHRQEGFYGDLGTGDDIELEIMIKRAFRLSVTDGLQEFTRFTVAETQYMNKGKEPIRPTVTETSSFAACISRNKEGNVQSNNNNRRPLRSALKKDSISLTRLTAKRQSSTQSTESDQSAAKTVVQFDSHEGNSQARLHKSENKRTEIDGSWKSNHNQSDDGNSQDTTSDEENQDYNNGELREQLDIIVKRNPSSAITVRPYTNTMTGQEVFLFNHGIVIPRKDTSKLIYGVAIPGKIFRQKKNRYSSTFTFLVALSKANLDILDIGTAKSDLIRTLILDDAEEAYRKSKYGDYTWVGITKERKHRYDPDTRSWLSLFYPSQWPRHGLVLSEGQNFWIIEGPPREEPPPGCMKINCVTRCGLVKSKIHLLCPRHISKKPKCMGGQFTMLIDRGCALRDDIGRCDEKTACDGYLAWLDDRLGLPLDKLTVKQANDLDRLHTTIVSAYNKETRRMGSFLKHKNSEKKWRDVIYNHVEYYDMLFKWGLRSIEYPESLSVAPADESVLKG</sequence>